<evidence type="ECO:0000256" key="1">
    <source>
        <dbReference type="ARBA" id="ARBA00022723"/>
    </source>
</evidence>
<dbReference type="CDD" id="cd15542">
    <property type="entry name" value="PHD_UBR7"/>
    <property type="match status" value="1"/>
</dbReference>
<evidence type="ECO:0000313" key="7">
    <source>
        <dbReference type="EMBL" id="KAK6726623.1"/>
    </source>
</evidence>
<evidence type="ECO:0000256" key="3">
    <source>
        <dbReference type="ARBA" id="ARBA00022833"/>
    </source>
</evidence>
<evidence type="ECO:0000256" key="2">
    <source>
        <dbReference type="ARBA" id="ARBA00022771"/>
    </source>
</evidence>
<feature type="domain" description="UBR-type" evidence="6">
    <location>
        <begin position="142"/>
        <end position="214"/>
    </location>
</feature>
<dbReference type="InterPro" id="IPR040204">
    <property type="entry name" value="UBR7"/>
</dbReference>
<accession>A0ABR1BMW0</accession>
<dbReference type="PROSITE" id="PS51157">
    <property type="entry name" value="ZF_UBR"/>
    <property type="match status" value="1"/>
</dbReference>
<evidence type="ECO:0000259" key="6">
    <source>
        <dbReference type="PROSITE" id="PS51157"/>
    </source>
</evidence>
<dbReference type="InterPro" id="IPR011011">
    <property type="entry name" value="Znf_FYVE_PHD"/>
</dbReference>
<keyword evidence="1" id="KW-0479">Metal-binding</keyword>
<keyword evidence="3" id="KW-0862">Zinc</keyword>
<dbReference type="InterPro" id="IPR003126">
    <property type="entry name" value="Znf_UBR"/>
</dbReference>
<feature type="region of interest" description="Disordered" evidence="5">
    <location>
        <begin position="67"/>
        <end position="96"/>
    </location>
</feature>
<dbReference type="PANTHER" id="PTHR13513">
    <property type="entry name" value="E3 UBIQUITIN-PROTEIN LIGASE UBR7"/>
    <property type="match status" value="1"/>
</dbReference>
<dbReference type="Pfam" id="PF02207">
    <property type="entry name" value="zf-UBR"/>
    <property type="match status" value="1"/>
</dbReference>
<feature type="zinc finger region" description="UBR-type" evidence="4">
    <location>
        <begin position="142"/>
        <end position="214"/>
    </location>
</feature>
<evidence type="ECO:0000256" key="5">
    <source>
        <dbReference type="SAM" id="MobiDB-lite"/>
    </source>
</evidence>
<dbReference type="InterPro" id="IPR047506">
    <property type="entry name" value="UBR7-like_UBR-box"/>
</dbReference>
<name>A0ABR1BMW0_NECAM</name>
<dbReference type="InterPro" id="IPR013083">
    <property type="entry name" value="Znf_RING/FYVE/PHD"/>
</dbReference>
<keyword evidence="8" id="KW-1185">Reference proteome</keyword>
<dbReference type="Proteomes" id="UP001303046">
    <property type="component" value="Unassembled WGS sequence"/>
</dbReference>
<dbReference type="SMART" id="SM00396">
    <property type="entry name" value="ZnF_UBR1"/>
    <property type="match status" value="1"/>
</dbReference>
<dbReference type="SUPFAM" id="SSF57903">
    <property type="entry name" value="FYVE/PHD zinc finger"/>
    <property type="match status" value="1"/>
</dbReference>
<dbReference type="PANTHER" id="PTHR13513:SF9">
    <property type="entry name" value="E3 UBIQUITIN-PROTEIN LIGASE UBR7-RELATED"/>
    <property type="match status" value="1"/>
</dbReference>
<proteinExistence type="predicted"/>
<dbReference type="Gene3D" id="3.30.40.10">
    <property type="entry name" value="Zinc/RING finger domain, C3HC4 (zinc finger)"/>
    <property type="match status" value="1"/>
</dbReference>
<comment type="caution">
    <text evidence="7">The sequence shown here is derived from an EMBL/GenBank/DDBJ whole genome shotgun (WGS) entry which is preliminary data.</text>
</comment>
<feature type="compositionally biased region" description="Polar residues" evidence="5">
    <location>
        <begin position="1"/>
        <end position="12"/>
    </location>
</feature>
<dbReference type="CDD" id="cd19677">
    <property type="entry name" value="UBR-box_UBR7"/>
    <property type="match status" value="1"/>
</dbReference>
<sequence>MKPSVQDVTSSPLPLVPINKRSTTRKKSPNEQGRGRSVIVKSLHTFSLEFKDPYLLQMSDTAGELKTTETKEKENTTQDVLPPSGSVTDPEQCGKKGDVGVEDVNSQNEEDAEALLTIQDILDNEASSRETARVLLGAQDSSVCTYPEGYKPRQALFACLTCASDPEKNEAGVCYGCSVNCHDGHNIVELFTKRRFRCDCGNSKFKSKCTLFEDKDTINTENMYNDNFAGLFCVCKKPYPCELDETMHQCVACEDWFHLSHLDEKCAALVEEQETSGQMEFSLICKDCASRIPFLSLLHTGIASANDSPVCFSSTIEEAREGPYLLVDGFRQRMCTCAECSALYERTGCEFFIDVDDDIELFTKENIEKTEGEKEPDDDTIVNELVQTAGRDAAIHVLKGFNDLKRNLHDFMREKQEEGVGVITAEHITSFFDKIKRSRVDESSGDDF</sequence>
<evidence type="ECO:0000256" key="4">
    <source>
        <dbReference type="PROSITE-ProRule" id="PRU00508"/>
    </source>
</evidence>
<organism evidence="7 8">
    <name type="scientific">Necator americanus</name>
    <name type="common">Human hookworm</name>
    <dbReference type="NCBI Taxonomy" id="51031"/>
    <lineage>
        <taxon>Eukaryota</taxon>
        <taxon>Metazoa</taxon>
        <taxon>Ecdysozoa</taxon>
        <taxon>Nematoda</taxon>
        <taxon>Chromadorea</taxon>
        <taxon>Rhabditida</taxon>
        <taxon>Rhabditina</taxon>
        <taxon>Rhabditomorpha</taxon>
        <taxon>Strongyloidea</taxon>
        <taxon>Ancylostomatidae</taxon>
        <taxon>Bunostominae</taxon>
        <taxon>Necator</taxon>
    </lineage>
</organism>
<feature type="compositionally biased region" description="Basic and acidic residues" evidence="5">
    <location>
        <begin position="67"/>
        <end position="76"/>
    </location>
</feature>
<protein>
    <recommendedName>
        <fullName evidence="6">UBR-type domain-containing protein</fullName>
    </recommendedName>
</protein>
<gene>
    <name evidence="7" type="primary">Necator_chrI.g882</name>
    <name evidence="7" type="ORF">RB195_004758</name>
</gene>
<feature type="region of interest" description="Disordered" evidence="5">
    <location>
        <begin position="1"/>
        <end position="36"/>
    </location>
</feature>
<evidence type="ECO:0000313" key="8">
    <source>
        <dbReference type="Proteomes" id="UP001303046"/>
    </source>
</evidence>
<reference evidence="7 8" key="1">
    <citation type="submission" date="2023-08" db="EMBL/GenBank/DDBJ databases">
        <title>A Necator americanus chromosomal reference genome.</title>
        <authorList>
            <person name="Ilik V."/>
            <person name="Petrzelkova K.J."/>
            <person name="Pardy F."/>
            <person name="Fuh T."/>
            <person name="Niatou-Singa F.S."/>
            <person name="Gouil Q."/>
            <person name="Baker L."/>
            <person name="Ritchie M.E."/>
            <person name="Jex A.R."/>
            <person name="Gazzola D."/>
            <person name="Li H."/>
            <person name="Toshio Fujiwara R."/>
            <person name="Zhan B."/>
            <person name="Aroian R.V."/>
            <person name="Pafco B."/>
            <person name="Schwarz E.M."/>
        </authorList>
    </citation>
    <scope>NUCLEOTIDE SEQUENCE [LARGE SCALE GENOMIC DNA]</scope>
    <source>
        <strain evidence="7 8">Aroian</strain>
        <tissue evidence="7">Whole animal</tissue>
    </source>
</reference>
<dbReference type="EMBL" id="JAVFWL010000001">
    <property type="protein sequence ID" value="KAK6726623.1"/>
    <property type="molecule type" value="Genomic_DNA"/>
</dbReference>
<keyword evidence="2" id="KW-0863">Zinc-finger</keyword>